<protein>
    <submittedName>
        <fullName evidence="2">Uncharacterized protein</fullName>
    </submittedName>
</protein>
<reference evidence="2 3" key="1">
    <citation type="submission" date="2016-05" db="EMBL/GenBank/DDBJ databases">
        <title>Comparative analysis of secretome profiles of manganese(II)-oxidizing ascomycete fungi.</title>
        <authorList>
            <consortium name="DOE Joint Genome Institute"/>
            <person name="Zeiner C.A."/>
            <person name="Purvine S.O."/>
            <person name="Zink E.M."/>
            <person name="Wu S."/>
            <person name="Pasa-Tolic L."/>
            <person name="Chaput D.L."/>
            <person name="Haridas S."/>
            <person name="Grigoriev I.V."/>
            <person name="Santelli C.M."/>
            <person name="Hansel C.M."/>
        </authorList>
    </citation>
    <scope>NUCLEOTIDE SEQUENCE [LARGE SCALE GENOMIC DNA]</scope>
    <source>
        <strain evidence="2 3">AP3s5-JAC2a</strain>
    </source>
</reference>
<organism evidence="2 3">
    <name type="scientific">Paraphaeosphaeria sporulosa</name>
    <dbReference type="NCBI Taxonomy" id="1460663"/>
    <lineage>
        <taxon>Eukaryota</taxon>
        <taxon>Fungi</taxon>
        <taxon>Dikarya</taxon>
        <taxon>Ascomycota</taxon>
        <taxon>Pezizomycotina</taxon>
        <taxon>Dothideomycetes</taxon>
        <taxon>Pleosporomycetidae</taxon>
        <taxon>Pleosporales</taxon>
        <taxon>Massarineae</taxon>
        <taxon>Didymosphaeriaceae</taxon>
        <taxon>Paraphaeosphaeria</taxon>
    </lineage>
</organism>
<feature type="region of interest" description="Disordered" evidence="1">
    <location>
        <begin position="905"/>
        <end position="968"/>
    </location>
</feature>
<feature type="compositionally biased region" description="Basic and acidic residues" evidence="1">
    <location>
        <begin position="905"/>
        <end position="918"/>
    </location>
</feature>
<dbReference type="GeneID" id="28764027"/>
<dbReference type="AlphaFoldDB" id="A0A177BYP6"/>
<keyword evidence="3" id="KW-1185">Reference proteome</keyword>
<sequence length="968" mass="105062">MQVAWQVGLPVGHWVRVPQGAWASYLGAVPWLVRAVTRGPGHRGRLGTPHVGKFMLIQGGLCGALRSVLGKKSATALGCSLPLMEAAVHAISDGASSVTVPGLRIPLPKQVAPAGLTMPPVFAEFVQNALEKPISGDRSPNAKEDVTYSRVPISSEVGAFLVMSLCQPGPFLASEPEAKVSSKWKPSRCTEPGHTILSDAWPDAVLGCSRTPGTLPDRSVPASSGRVNHRRKLQGARGDARIVNYQYGLYDQAYARAANVLETCHLSLTANSKHVEVFVHWVDIVDAQRGHHMEQVTACANRWKNPFPSSKFIYLFRRKVTLAAVTSESDIRIHEDSVHLPTDYDIVAEADNRPTIHITTCLDLRIAMWSTLCHTAARAIAQSSTFETFNSRSVVMSGPTLALLCLASENPSEVFPKQYTAHYCVTAIRNELCSENVVPSSHLLRRGRSFQLCKPSLSCSCCKSSMSLSEFRISRIPNGDENLLGVLPMESVPNTKGSVITHDGKGVLGALVGIGAIISTAQSTVLRRLGFGIHDTACGLCKGGDAWAWLRRVTNRHTKQRVPPAAPSPPPPPAMSPTTLDAAEALMRALRAIHDRDPASASGTLPSARFLAQCGIHISDATQNPHPHRARLNVLVSTYAPDQHHRLEAPAVDVVRRASTLEWADLLAESAHSIMYAVAEREACAMPPTAVTAFAPDRYDMWLEALYEPLWEWSLAWRVQHGLKVGDGCSGECDRAQCCDIGTCFGKYCHENVVGCLLPVRAQPKADADGPLHLGELVYALMLLHRQLKRNSAPLGCTVTIVAVTTEGQIRVHEASVQPPTDAHVKSTPWIRIAKCLELRTTDFRSRDPAVQDDWLNIMSYLCFTHEANLNPYPDEQLVPVEAAMRENDLVIGASAHDITTDITASEHKYSHSKDTRDITASAPDATKDVGSSAKENVLPPTPAVGGKRVLKPAPKTKSPREPAPAQE</sequence>
<feature type="compositionally biased region" description="Pro residues" evidence="1">
    <location>
        <begin position="564"/>
        <end position="575"/>
    </location>
</feature>
<dbReference type="OrthoDB" id="3799282at2759"/>
<dbReference type="InParanoid" id="A0A177BYP6"/>
<dbReference type="EMBL" id="KV441561">
    <property type="protein sequence ID" value="OAF99818.1"/>
    <property type="molecule type" value="Genomic_DNA"/>
</dbReference>
<gene>
    <name evidence="2" type="ORF">CC84DRAFT_1181272</name>
</gene>
<feature type="region of interest" description="Disordered" evidence="1">
    <location>
        <begin position="557"/>
        <end position="578"/>
    </location>
</feature>
<evidence type="ECO:0000256" key="1">
    <source>
        <dbReference type="SAM" id="MobiDB-lite"/>
    </source>
</evidence>
<proteinExistence type="predicted"/>
<name>A0A177BYP6_9PLEO</name>
<evidence type="ECO:0000313" key="3">
    <source>
        <dbReference type="Proteomes" id="UP000077069"/>
    </source>
</evidence>
<dbReference type="Proteomes" id="UP000077069">
    <property type="component" value="Unassembled WGS sequence"/>
</dbReference>
<evidence type="ECO:0000313" key="2">
    <source>
        <dbReference type="EMBL" id="OAF99818.1"/>
    </source>
</evidence>
<dbReference type="RefSeq" id="XP_018030184.1">
    <property type="nucleotide sequence ID" value="XM_018180541.1"/>
</dbReference>
<accession>A0A177BYP6</accession>